<dbReference type="Pfam" id="PF06713">
    <property type="entry name" value="bPH_4"/>
    <property type="match status" value="1"/>
</dbReference>
<organism evidence="3 4">
    <name type="scientific">Candidatus Xianfuyuplasma coldseepsis</name>
    <dbReference type="NCBI Taxonomy" id="2782163"/>
    <lineage>
        <taxon>Bacteria</taxon>
        <taxon>Bacillati</taxon>
        <taxon>Mycoplasmatota</taxon>
        <taxon>Mollicutes</taxon>
        <taxon>Candidatus Izemoplasmatales</taxon>
        <taxon>Candidatus Izemoplasmataceae</taxon>
        <taxon>Candidatus Xianfuyuplasma</taxon>
    </lineage>
</organism>
<accession>A0A7L7KSS6</accession>
<sequence>MRYKHKVDWWIRLILIAVVFMYVPIFFVVPADEYLFLIISILVTSLIIFPFFIGYIELGDDELIIKMHIFRQRIPYDSIRSIRLCTNFLSSMAMTAKRIEIKEYNKGYIRGTTYIGPVDREAFFDELKQRCYNLEQ</sequence>
<dbReference type="RefSeq" id="WP_258877458.1">
    <property type="nucleotide sequence ID" value="NZ_CP048914.1"/>
</dbReference>
<dbReference type="AlphaFoldDB" id="A0A7L7KSS6"/>
<feature type="domain" description="Uncharacterized protein YyaB-like PH" evidence="2">
    <location>
        <begin position="58"/>
        <end position="131"/>
    </location>
</feature>
<dbReference type="Proteomes" id="UP000514720">
    <property type="component" value="Chromosome"/>
</dbReference>
<dbReference type="InterPro" id="IPR009589">
    <property type="entry name" value="PH_YyaB-like"/>
</dbReference>
<keyword evidence="4" id="KW-1185">Reference proteome</keyword>
<evidence type="ECO:0000313" key="4">
    <source>
        <dbReference type="Proteomes" id="UP000514720"/>
    </source>
</evidence>
<protein>
    <submittedName>
        <fullName evidence="3">PH domain-containing protein</fullName>
    </submittedName>
</protein>
<gene>
    <name evidence="3" type="ORF">G4Z02_07830</name>
</gene>
<evidence type="ECO:0000256" key="1">
    <source>
        <dbReference type="SAM" id="Phobius"/>
    </source>
</evidence>
<dbReference type="EMBL" id="CP048914">
    <property type="protein sequence ID" value="QMS85655.1"/>
    <property type="molecule type" value="Genomic_DNA"/>
</dbReference>
<feature type="transmembrane region" description="Helical" evidence="1">
    <location>
        <begin position="35"/>
        <end position="58"/>
    </location>
</feature>
<keyword evidence="1" id="KW-0472">Membrane</keyword>
<reference evidence="3 4" key="1">
    <citation type="submission" date="2020-02" db="EMBL/GenBank/DDBJ databases">
        <authorList>
            <person name="Zheng R.K."/>
            <person name="Sun C.M."/>
        </authorList>
    </citation>
    <scope>NUCLEOTIDE SEQUENCE [LARGE SCALE GENOMIC DNA]</scope>
    <source>
        <strain evidence="4">zrk13</strain>
    </source>
</reference>
<evidence type="ECO:0000259" key="2">
    <source>
        <dbReference type="Pfam" id="PF06713"/>
    </source>
</evidence>
<dbReference type="KEGG" id="xcl:G4Z02_07830"/>
<keyword evidence="1" id="KW-1133">Transmembrane helix</keyword>
<feature type="transmembrane region" description="Helical" evidence="1">
    <location>
        <begin position="9"/>
        <end position="29"/>
    </location>
</feature>
<proteinExistence type="predicted"/>
<name>A0A7L7KSS6_9MOLU</name>
<dbReference type="GO" id="GO:0030153">
    <property type="term" value="P:bacteriocin immunity"/>
    <property type="evidence" value="ECO:0007669"/>
    <property type="project" value="InterPro"/>
</dbReference>
<evidence type="ECO:0000313" key="3">
    <source>
        <dbReference type="EMBL" id="QMS85655.1"/>
    </source>
</evidence>
<keyword evidence="1" id="KW-0812">Transmembrane</keyword>